<dbReference type="InterPro" id="IPR011009">
    <property type="entry name" value="Kinase-like_dom_sf"/>
</dbReference>
<dbReference type="Pfam" id="PF01030">
    <property type="entry name" value="Recep_L_domain"/>
    <property type="match status" value="4"/>
</dbReference>
<evidence type="ECO:0000256" key="15">
    <source>
        <dbReference type="PROSITE-ProRule" id="PRU10141"/>
    </source>
</evidence>
<dbReference type="SUPFAM" id="SSF52058">
    <property type="entry name" value="L domain-like"/>
    <property type="match status" value="4"/>
</dbReference>
<evidence type="ECO:0000256" key="14">
    <source>
        <dbReference type="ARBA" id="ARBA00051243"/>
    </source>
</evidence>
<feature type="domain" description="Protein kinase" evidence="18">
    <location>
        <begin position="1835"/>
        <end position="2092"/>
    </location>
</feature>
<gene>
    <name evidence="19" type="ORF">LAZ67_9000100</name>
</gene>
<evidence type="ECO:0000313" key="19">
    <source>
        <dbReference type="EMBL" id="UYV71711.1"/>
    </source>
</evidence>
<dbReference type="InterPro" id="IPR009030">
    <property type="entry name" value="Growth_fac_rcpt_cys_sf"/>
</dbReference>
<dbReference type="Pfam" id="PF00757">
    <property type="entry name" value="Furin-like"/>
    <property type="match status" value="2"/>
</dbReference>
<keyword evidence="8 15" id="KW-0067">ATP-binding</keyword>
<dbReference type="EC" id="2.7.10.1" evidence="2"/>
<dbReference type="InterPro" id="IPR006212">
    <property type="entry name" value="Furin_repeat"/>
</dbReference>
<feature type="transmembrane region" description="Helical" evidence="17">
    <location>
        <begin position="1897"/>
        <end position="1916"/>
    </location>
</feature>
<dbReference type="InterPro" id="IPR036941">
    <property type="entry name" value="Rcpt_L-dom_sf"/>
</dbReference>
<dbReference type="PROSITE" id="PS00107">
    <property type="entry name" value="PROTEIN_KINASE_ATP"/>
    <property type="match status" value="2"/>
</dbReference>
<dbReference type="PRINTS" id="PR00109">
    <property type="entry name" value="TYRKINASE"/>
</dbReference>
<evidence type="ECO:0000256" key="13">
    <source>
        <dbReference type="ARBA" id="ARBA00023180"/>
    </source>
</evidence>
<keyword evidence="12" id="KW-0675">Receptor</keyword>
<evidence type="ECO:0000256" key="5">
    <source>
        <dbReference type="ARBA" id="ARBA00022692"/>
    </source>
</evidence>
<evidence type="ECO:0000259" key="18">
    <source>
        <dbReference type="PROSITE" id="PS50011"/>
    </source>
</evidence>
<dbReference type="InterPro" id="IPR032778">
    <property type="entry name" value="GF_recep_IV"/>
</dbReference>
<keyword evidence="4" id="KW-0808">Transferase</keyword>
<evidence type="ECO:0000256" key="10">
    <source>
        <dbReference type="ARBA" id="ARBA00023136"/>
    </source>
</evidence>
<feature type="domain" description="Protein kinase" evidence="18">
    <location>
        <begin position="835"/>
        <end position="1132"/>
    </location>
</feature>
<dbReference type="PROSITE" id="PS50011">
    <property type="entry name" value="PROTEIN_KINASE_DOM"/>
    <property type="match status" value="2"/>
</dbReference>
<evidence type="ECO:0000256" key="4">
    <source>
        <dbReference type="ARBA" id="ARBA00022679"/>
    </source>
</evidence>
<dbReference type="InterPro" id="IPR050122">
    <property type="entry name" value="RTK"/>
</dbReference>
<keyword evidence="20" id="KW-1185">Reference proteome</keyword>
<dbReference type="SUPFAM" id="SSF56112">
    <property type="entry name" value="Protein kinase-like (PK-like)"/>
    <property type="match status" value="2"/>
</dbReference>
<evidence type="ECO:0000256" key="17">
    <source>
        <dbReference type="SAM" id="Phobius"/>
    </source>
</evidence>
<dbReference type="PANTHER" id="PTHR24416:SF566">
    <property type="entry name" value="EPIDERMAL GROWTH FACTOR RECEPTOR"/>
    <property type="match status" value="1"/>
</dbReference>
<feature type="region of interest" description="Disordered" evidence="16">
    <location>
        <begin position="2182"/>
        <end position="2211"/>
    </location>
</feature>
<dbReference type="SMART" id="SM00219">
    <property type="entry name" value="TyrKc"/>
    <property type="match status" value="2"/>
</dbReference>
<reference evidence="19 20" key="1">
    <citation type="submission" date="2022-01" db="EMBL/GenBank/DDBJ databases">
        <title>A chromosomal length assembly of Cordylochernes scorpioides.</title>
        <authorList>
            <person name="Zeh D."/>
            <person name="Zeh J."/>
        </authorList>
    </citation>
    <scope>NUCLEOTIDE SEQUENCE [LARGE SCALE GENOMIC DNA]</scope>
    <source>
        <strain evidence="19">IN4F17</strain>
        <tissue evidence="19">Whole Body</tissue>
    </source>
</reference>
<dbReference type="Gene3D" id="3.30.200.20">
    <property type="entry name" value="Phosphorylase Kinase, domain 1"/>
    <property type="match status" value="2"/>
</dbReference>
<dbReference type="PROSITE" id="PS00109">
    <property type="entry name" value="PROTEIN_KINASE_TYR"/>
    <property type="match status" value="2"/>
</dbReference>
<keyword evidence="7" id="KW-0418">Kinase</keyword>
<dbReference type="Gene3D" id="1.10.510.10">
    <property type="entry name" value="Transferase(Phosphotransferase) domain 1"/>
    <property type="match status" value="2"/>
</dbReference>
<keyword evidence="13" id="KW-0325">Glycoprotein</keyword>
<evidence type="ECO:0000256" key="11">
    <source>
        <dbReference type="ARBA" id="ARBA00023137"/>
    </source>
</evidence>
<dbReference type="Gene3D" id="2.10.220.10">
    <property type="entry name" value="Hormone Receptor, Insulin-like Growth Factor Receptor 1, Chain A, domain 2"/>
    <property type="match status" value="6"/>
</dbReference>
<evidence type="ECO:0000256" key="1">
    <source>
        <dbReference type="ARBA" id="ARBA00004479"/>
    </source>
</evidence>
<dbReference type="Proteomes" id="UP001235939">
    <property type="component" value="Chromosome 09"/>
</dbReference>
<name>A0ABY6KS83_9ARAC</name>
<evidence type="ECO:0000256" key="6">
    <source>
        <dbReference type="ARBA" id="ARBA00022741"/>
    </source>
</evidence>
<dbReference type="CDD" id="cd05057">
    <property type="entry name" value="PTKc_EGFR_like"/>
    <property type="match status" value="1"/>
</dbReference>
<dbReference type="InterPro" id="IPR017441">
    <property type="entry name" value="Protein_kinase_ATP_BS"/>
</dbReference>
<feature type="transmembrane region" description="Helical" evidence="17">
    <location>
        <begin position="770"/>
        <end position="792"/>
    </location>
</feature>
<dbReference type="InterPro" id="IPR001245">
    <property type="entry name" value="Ser-Thr/Tyr_kinase_cat_dom"/>
</dbReference>
<keyword evidence="11" id="KW-0829">Tyrosine-protein kinase</keyword>
<dbReference type="EMBL" id="CP092871">
    <property type="protein sequence ID" value="UYV71711.1"/>
    <property type="molecule type" value="Genomic_DNA"/>
</dbReference>
<sequence>MSVPANRASHYQNLRDRYSNCTYVDGNLELTWLQQDETSTLDLSFLSDIREVTGYLLVSHVDVPRISLPSLAIIRGRSLFKLSVREEPFALMVTLNRLQVLEMPSLQDILAGNVGIFNNFNLCYLHTIRWDEILSDVSAKNISSNEETDQVCPKCDRRCERGCWGPGPHNCQRFSKITCSPQCHQGRCFGPNPRECCHLFCAGGCTGPTQSDCLACRNFYDSGVCKQECPPMMRYNPSTYSWETNPYGKYAYGATCVKTCPGRSDLLAVSELTDQYPPPWCPEHLLRDSGACVRSCPPNKHANNGECVPCDGPCPKKCEGVDVVHAGNIDSFRGCTIIEGSLTILDSSFNGFQEVYPNFTFGPRYSKMHPDRMEVFSTLREVTGFVSVQADAPHFTNLSYFRNLEVIGGRQLTEFFSALYIVKSSLQAYNLRSLRKVSAGSVAVIENPRLCYPVNWRKVMASTSHSILLQGNGVHCREGQKKCHPECTIDGCWGPGPDQCLGCRSFKLGNICAPSCNPKDGVYDAGHNVCKRCHPECDGVCSGPGPSNCTRCKHARDGPFCVRTCPQSKYEDELGACMPCHSTCIGGCTGPLNQLGPLGCNSCNKVLVSSNSTKEDVLEYCMKPDEPCPEGFYQDFLAPHEEGGKSVCRKCHPRCLNCSAFGFHVSVCTCLQYSSAEQCQDECPRDHYADERRQLCVKCDEECRGCHGPTSLNCTSCRNLRLYRDDTNHSLFNCTSTCPPEKPYKIYEEVPYCSPVELAQTGDDQSWTTVAVSISVIAIFLGFFGFFSYICLQRARTKEKTAKITMRIFDEEEPLKPTDIKPNLAKLLIVKEAELRKGGVLGGGAFGTVYKGWWLPENENVKIPVAIKVVREGTGSDTNKEFLEEAYLMASVDHPNVLKLIAVCLASQIMLVTQLMPLGCLLDYVRNNKALIGSKPLLNWCAQIARGMAYLEEKRMVHRDLALRNVLLHTPGCVKITDFGLAKFLDFDEDEYKASGGKPPAVVRMVPAVCIGTTGRMSVPANRASHYQNLRDRYSNCTYVDGNLELTWLQQDETSTLDLSFLSDIREVTGYLLVSHVDVPRISLPSLAIIRGRSLFKLSVREEPFALMVTLNRLQVLEMPSLQDILAGNVGIFNNFNLCYLHTIRWDEILSDVSAKNISSNEETDQVCPKCDRRCERGCWGPGPHNCQRFSKITCSPQCHQGRCFGPNPRECCHLFCAGGCTGPTQSDCLWGMSQACRNFYDSGVCKQECPPMMRYNPSTYSWETNPYGKYAYGATCVKTCPEHLLRDSGACVRSCPPNKHANNGECVPCDGPCPKKCEGVDVVHAGNIDSFRGCTIIEGSLTILDSSFNGFQEVYPNFTFGPRYSKMHPDRMEVFSTLREVTGFVSVQADAPHFTNLSYFRNLEVIGGRQLTEFFSALYIVKSSLQAYNLRSLRKVSAGSVAVIENPRLCYPVNWRKVMASTSHSILLQGNGVHCREGQKKCHPECTVDGCWGPGPDQCLGCRSFKLGNICAPSCNPKDGVYDAGHNVCKRCHPECDGVCSGPGPSNCTRCKHARDGPFCVRTCPQSKYEDELGACMPCHSTCIGGCTGPLNQLGPLGCNSCNKVLVSSNSTKEDVLEYCMKPDEPCPEGFYQDFLAPHEEGGKSVCRKCHPRCLNCSAFGFHVSVCTCLQYSSAEQCQDECPRDHYADERRQLCVKCDEECRGCHGPTSLNCTSCRNLRLYRDDTNHSLFNCTSTCPPEKPYKIYEEVPYCSPVELAQTGDDQSWTTVAVSISVIAIFLGFFGFFSYICLQRARTKEKTAKITMRIFDEEEPLKPTDIKPNLAKLLIVKEAELRKGGVLGGGAFGTVYKGWWLPENENVKIPVAIKVVREGTGSDTNKEFLEEAYLMASVDHPNVLKLIAVCLASQIMLVTQLMPLGCLLDYVRNNKALIGSKPLLNWCAQIARGMAYLEEKRMVHRDLALRNVLLHTPGCVKITDFGLAKFLDFDEDEYKASGGKMPIKWLALECIQHRIFTHKSDVWAFGVTIWELLTYGERPYEHVSSKQVPELLEKGERLPQPLICTIDVYMIMIKCWMVHAESRPTFSELSAEFTKMARDPGRYLVIQGDRLMRLPSYTPQDERELIQSLSNIEGPGPERLMDAEEYMQPRYQYLEESPPPPTPIKKFMEERGFDPEPVFSFSPHYENGVISDPQARSLDNPEYHRLLDNAPVS</sequence>
<dbReference type="SUPFAM" id="SSF57184">
    <property type="entry name" value="Growth factor receptor domain"/>
    <property type="match status" value="6"/>
</dbReference>
<organism evidence="19 20">
    <name type="scientific">Cordylochernes scorpioides</name>
    <dbReference type="NCBI Taxonomy" id="51811"/>
    <lineage>
        <taxon>Eukaryota</taxon>
        <taxon>Metazoa</taxon>
        <taxon>Ecdysozoa</taxon>
        <taxon>Arthropoda</taxon>
        <taxon>Chelicerata</taxon>
        <taxon>Arachnida</taxon>
        <taxon>Pseudoscorpiones</taxon>
        <taxon>Cheliferoidea</taxon>
        <taxon>Chernetidae</taxon>
        <taxon>Cordylochernes</taxon>
    </lineage>
</organism>
<dbReference type="InterPro" id="IPR000719">
    <property type="entry name" value="Prot_kinase_dom"/>
</dbReference>
<evidence type="ECO:0000256" key="3">
    <source>
        <dbReference type="ARBA" id="ARBA00022553"/>
    </source>
</evidence>
<dbReference type="InterPro" id="IPR008266">
    <property type="entry name" value="Tyr_kinase_AS"/>
</dbReference>
<dbReference type="InterPro" id="IPR006211">
    <property type="entry name" value="Furin-like_Cys-rich_dom"/>
</dbReference>
<proteinExistence type="predicted"/>
<feature type="transmembrane region" description="Helical" evidence="17">
    <location>
        <begin position="1770"/>
        <end position="1792"/>
    </location>
</feature>
<accession>A0ABY6KS83</accession>
<dbReference type="Pfam" id="PF14843">
    <property type="entry name" value="GF_recep_IV"/>
    <property type="match status" value="2"/>
</dbReference>
<keyword evidence="5 17" id="KW-0812">Transmembrane</keyword>
<dbReference type="Gene3D" id="3.80.20.20">
    <property type="entry name" value="Receptor L-domain"/>
    <property type="match status" value="4"/>
</dbReference>
<protein>
    <recommendedName>
        <fullName evidence="2">receptor protein-tyrosine kinase</fullName>
        <ecNumber evidence="2">2.7.10.1</ecNumber>
    </recommendedName>
</protein>
<keyword evidence="3" id="KW-0597">Phosphoprotein</keyword>
<feature type="binding site" evidence="15">
    <location>
        <position position="868"/>
    </location>
    <ligand>
        <name>ATP</name>
        <dbReference type="ChEBI" id="CHEBI:30616"/>
    </ligand>
</feature>
<comment type="subcellular location">
    <subcellularLocation>
        <location evidence="1">Membrane</location>
        <topology evidence="1">Single-pass type I membrane protein</topology>
    </subcellularLocation>
</comment>
<keyword evidence="10 17" id="KW-0472">Membrane</keyword>
<keyword evidence="6 15" id="KW-0547">Nucleotide-binding</keyword>
<evidence type="ECO:0000313" key="20">
    <source>
        <dbReference type="Proteomes" id="UP001235939"/>
    </source>
</evidence>
<feature type="transmembrane region" description="Helical" evidence="17">
    <location>
        <begin position="897"/>
        <end position="916"/>
    </location>
</feature>
<evidence type="ECO:0000256" key="8">
    <source>
        <dbReference type="ARBA" id="ARBA00022840"/>
    </source>
</evidence>
<dbReference type="PANTHER" id="PTHR24416">
    <property type="entry name" value="TYROSINE-PROTEIN KINASE RECEPTOR"/>
    <property type="match status" value="1"/>
</dbReference>
<dbReference type="Pfam" id="PF07714">
    <property type="entry name" value="PK_Tyr_Ser-Thr"/>
    <property type="match status" value="2"/>
</dbReference>
<evidence type="ECO:0000256" key="9">
    <source>
        <dbReference type="ARBA" id="ARBA00022989"/>
    </source>
</evidence>
<dbReference type="InterPro" id="IPR000494">
    <property type="entry name" value="Rcpt_L-dom"/>
</dbReference>
<evidence type="ECO:0000256" key="7">
    <source>
        <dbReference type="ARBA" id="ARBA00022777"/>
    </source>
</evidence>
<keyword evidence="9 17" id="KW-1133">Transmembrane helix</keyword>
<dbReference type="SMART" id="SM00261">
    <property type="entry name" value="FU"/>
    <property type="match status" value="14"/>
</dbReference>
<evidence type="ECO:0000256" key="12">
    <source>
        <dbReference type="ARBA" id="ARBA00023170"/>
    </source>
</evidence>
<comment type="catalytic activity">
    <reaction evidence="14">
        <text>L-tyrosyl-[protein] + ATP = O-phospho-L-tyrosyl-[protein] + ADP + H(+)</text>
        <dbReference type="Rhea" id="RHEA:10596"/>
        <dbReference type="Rhea" id="RHEA-COMP:10136"/>
        <dbReference type="Rhea" id="RHEA-COMP:20101"/>
        <dbReference type="ChEBI" id="CHEBI:15378"/>
        <dbReference type="ChEBI" id="CHEBI:30616"/>
        <dbReference type="ChEBI" id="CHEBI:46858"/>
        <dbReference type="ChEBI" id="CHEBI:61978"/>
        <dbReference type="ChEBI" id="CHEBI:456216"/>
        <dbReference type="EC" id="2.7.10.1"/>
    </reaction>
</comment>
<feature type="binding site" evidence="15">
    <location>
        <position position="1868"/>
    </location>
    <ligand>
        <name>ATP</name>
        <dbReference type="ChEBI" id="CHEBI:30616"/>
    </ligand>
</feature>
<evidence type="ECO:0000256" key="16">
    <source>
        <dbReference type="SAM" id="MobiDB-lite"/>
    </source>
</evidence>
<dbReference type="CDD" id="cd00064">
    <property type="entry name" value="FU"/>
    <property type="match status" value="8"/>
</dbReference>
<dbReference type="InterPro" id="IPR020635">
    <property type="entry name" value="Tyr_kinase_cat_dom"/>
</dbReference>
<evidence type="ECO:0000256" key="2">
    <source>
        <dbReference type="ARBA" id="ARBA00011902"/>
    </source>
</evidence>